<dbReference type="CDD" id="cd00070">
    <property type="entry name" value="GLECT"/>
    <property type="match status" value="1"/>
</dbReference>
<name>L5MKH2_MYODS</name>
<evidence type="ECO:0000259" key="3">
    <source>
        <dbReference type="PROSITE" id="PS51304"/>
    </source>
</evidence>
<gene>
    <name evidence="4" type="ORF">MDA_GLEAN10000375</name>
</gene>
<dbReference type="Gene3D" id="2.60.120.200">
    <property type="match status" value="1"/>
</dbReference>
<dbReference type="PANTHER" id="PTHR11346:SF15">
    <property type="entry name" value="PLACENTAL PROTEIN 13-LIKE"/>
    <property type="match status" value="1"/>
</dbReference>
<dbReference type="InterPro" id="IPR044156">
    <property type="entry name" value="Galectin-like"/>
</dbReference>
<dbReference type="eggNOG" id="KOG3587">
    <property type="taxonomic scope" value="Eukaryota"/>
</dbReference>
<evidence type="ECO:0000313" key="4">
    <source>
        <dbReference type="EMBL" id="ELK38248.1"/>
    </source>
</evidence>
<organism evidence="4 5">
    <name type="scientific">Myotis davidii</name>
    <name type="common">David's myotis</name>
    <dbReference type="NCBI Taxonomy" id="225400"/>
    <lineage>
        <taxon>Eukaryota</taxon>
        <taxon>Metazoa</taxon>
        <taxon>Chordata</taxon>
        <taxon>Craniata</taxon>
        <taxon>Vertebrata</taxon>
        <taxon>Euteleostomi</taxon>
        <taxon>Mammalia</taxon>
        <taxon>Eutheria</taxon>
        <taxon>Laurasiatheria</taxon>
        <taxon>Chiroptera</taxon>
        <taxon>Yangochiroptera</taxon>
        <taxon>Vespertilionidae</taxon>
        <taxon>Myotis</taxon>
    </lineage>
</organism>
<keyword evidence="5" id="KW-1185">Reference proteome</keyword>
<dbReference type="SMART" id="SM00908">
    <property type="entry name" value="Gal-bind_lectin"/>
    <property type="match status" value="1"/>
</dbReference>
<dbReference type="EMBL" id="KB099089">
    <property type="protein sequence ID" value="ELK38248.1"/>
    <property type="molecule type" value="Genomic_DNA"/>
</dbReference>
<accession>L5MKH2</accession>
<dbReference type="AlphaFoldDB" id="L5MKH2"/>
<sequence length="120" mass="13668">MRKGPAQHAVCFAFSVSPELHVDFHTEANKTIAFHFRVCFGKRVVMNIRQGGKWGQEVQSTVMPFENGHHFDLAILVLLSEYQITVNGRHCYTFPHRIDPGSVKMIRVWRDVSLTSVTVA</sequence>
<feature type="domain" description="Galectin" evidence="3">
    <location>
        <begin position="1"/>
        <end position="120"/>
    </location>
</feature>
<dbReference type="SMART" id="SM00276">
    <property type="entry name" value="GLECT"/>
    <property type="match status" value="1"/>
</dbReference>
<reference evidence="5" key="1">
    <citation type="journal article" date="2013" name="Science">
        <title>Comparative analysis of bat genomes provides insight into the evolution of flight and immunity.</title>
        <authorList>
            <person name="Zhang G."/>
            <person name="Cowled C."/>
            <person name="Shi Z."/>
            <person name="Huang Z."/>
            <person name="Bishop-Lilly K.A."/>
            <person name="Fang X."/>
            <person name="Wynne J.W."/>
            <person name="Xiong Z."/>
            <person name="Baker M.L."/>
            <person name="Zhao W."/>
            <person name="Tachedjian M."/>
            <person name="Zhu Y."/>
            <person name="Zhou P."/>
            <person name="Jiang X."/>
            <person name="Ng J."/>
            <person name="Yang L."/>
            <person name="Wu L."/>
            <person name="Xiao J."/>
            <person name="Feng Y."/>
            <person name="Chen Y."/>
            <person name="Sun X."/>
            <person name="Zhang Y."/>
            <person name="Marsh G.A."/>
            <person name="Crameri G."/>
            <person name="Broder C.C."/>
            <person name="Frey K.G."/>
            <person name="Wang L.F."/>
            <person name="Wang J."/>
        </authorList>
    </citation>
    <scope>NUCLEOTIDE SEQUENCE [LARGE SCALE GENOMIC DNA]</scope>
</reference>
<keyword evidence="1 2" id="KW-0430">Lectin</keyword>
<dbReference type="PROSITE" id="PS51304">
    <property type="entry name" value="GALECTIN"/>
    <property type="match status" value="1"/>
</dbReference>
<evidence type="ECO:0000313" key="5">
    <source>
        <dbReference type="Proteomes" id="UP000010556"/>
    </source>
</evidence>
<dbReference type="Proteomes" id="UP000010556">
    <property type="component" value="Unassembled WGS sequence"/>
</dbReference>
<dbReference type="InterPro" id="IPR001079">
    <property type="entry name" value="Galectin_CRD"/>
</dbReference>
<dbReference type="SUPFAM" id="SSF49899">
    <property type="entry name" value="Concanavalin A-like lectins/glucanases"/>
    <property type="match status" value="1"/>
</dbReference>
<evidence type="ECO:0000256" key="2">
    <source>
        <dbReference type="RuleBase" id="RU102079"/>
    </source>
</evidence>
<dbReference type="GO" id="GO:0030246">
    <property type="term" value="F:carbohydrate binding"/>
    <property type="evidence" value="ECO:0007669"/>
    <property type="project" value="UniProtKB-UniRule"/>
</dbReference>
<dbReference type="PANTHER" id="PTHR11346">
    <property type="entry name" value="GALECTIN"/>
    <property type="match status" value="1"/>
</dbReference>
<protein>
    <recommendedName>
        <fullName evidence="2">Galectin</fullName>
    </recommendedName>
</protein>
<evidence type="ECO:0000256" key="1">
    <source>
        <dbReference type="ARBA" id="ARBA00022734"/>
    </source>
</evidence>
<dbReference type="Pfam" id="PF00337">
    <property type="entry name" value="Gal-bind_lectin"/>
    <property type="match status" value="1"/>
</dbReference>
<proteinExistence type="predicted"/>
<dbReference type="InterPro" id="IPR013320">
    <property type="entry name" value="ConA-like_dom_sf"/>
</dbReference>